<evidence type="ECO:0000313" key="2">
    <source>
        <dbReference type="Proteomes" id="UP000014975"/>
    </source>
</evidence>
<dbReference type="Proteomes" id="UP000014975">
    <property type="component" value="Unassembled WGS sequence"/>
</dbReference>
<evidence type="ECO:0000313" key="1">
    <source>
        <dbReference type="EMBL" id="EPR36288.1"/>
    </source>
</evidence>
<dbReference type="eggNOG" id="COG0457">
    <property type="taxonomic scope" value="Bacteria"/>
</dbReference>
<dbReference type="SUPFAM" id="SSF48452">
    <property type="entry name" value="TPR-like"/>
    <property type="match status" value="1"/>
</dbReference>
<reference evidence="1 2" key="1">
    <citation type="journal article" date="2013" name="Genome Announc.">
        <title>Draft genome sequences for three mercury-methylating, sulfate-reducing bacteria.</title>
        <authorList>
            <person name="Brown S.D."/>
            <person name="Hurt R.A.Jr."/>
            <person name="Gilmour C.C."/>
            <person name="Elias D.A."/>
        </authorList>
    </citation>
    <scope>NUCLEOTIDE SEQUENCE [LARGE SCALE GENOMIC DNA]</scope>
    <source>
        <strain evidence="1 2">DSM 16529</strain>
    </source>
</reference>
<proteinExistence type="predicted"/>
<accession>S7UVB2</accession>
<gene>
    <name evidence="1" type="ORF">dsat_1816</name>
</gene>
<protein>
    <submittedName>
        <fullName evidence="1">Uncharacterized protein</fullName>
    </submittedName>
</protein>
<dbReference type="PATRIC" id="fig|1121439.3.peg.199"/>
<dbReference type="STRING" id="1121439.dsat_1816"/>
<organism evidence="1 2">
    <name type="scientific">Alkalidesulfovibrio alkalitolerans DSM 16529</name>
    <dbReference type="NCBI Taxonomy" id="1121439"/>
    <lineage>
        <taxon>Bacteria</taxon>
        <taxon>Pseudomonadati</taxon>
        <taxon>Thermodesulfobacteriota</taxon>
        <taxon>Desulfovibrionia</taxon>
        <taxon>Desulfovibrionales</taxon>
        <taxon>Desulfovibrionaceae</taxon>
        <taxon>Alkalidesulfovibrio</taxon>
    </lineage>
</organism>
<dbReference type="Gene3D" id="1.25.40.10">
    <property type="entry name" value="Tetratricopeptide repeat domain"/>
    <property type="match status" value="1"/>
</dbReference>
<dbReference type="Pfam" id="PF13432">
    <property type="entry name" value="TPR_16"/>
    <property type="match status" value="1"/>
</dbReference>
<keyword evidence="2" id="KW-1185">Reference proteome</keyword>
<comment type="caution">
    <text evidence="1">The sequence shown here is derived from an EMBL/GenBank/DDBJ whole genome shotgun (WGS) entry which is preliminary data.</text>
</comment>
<dbReference type="OrthoDB" id="5455794at2"/>
<dbReference type="EMBL" id="ATHI01000001">
    <property type="protein sequence ID" value="EPR36288.1"/>
    <property type="molecule type" value="Genomic_DNA"/>
</dbReference>
<dbReference type="InterPro" id="IPR011990">
    <property type="entry name" value="TPR-like_helical_dom_sf"/>
</dbReference>
<sequence>MTAKKPEPFSRRELLFGFMDRIRGRDRAETAPTGLDSGLAKADEVFAQGKWSEALEAYRDSLSTSPLNDEARVRVGICFYRLEKHTQAMTELKAVLRKRPHNLASLYLGLTHARRGELDKTLAAWKAYFDPGRVALMREVNLQCACIEEGHEVDSGEVARAVENALEADRKSVADTA</sequence>
<dbReference type="AlphaFoldDB" id="S7UVB2"/>
<dbReference type="RefSeq" id="WP_020885702.1">
    <property type="nucleotide sequence ID" value="NZ_ATHI01000001.1"/>
</dbReference>
<name>S7UVB2_9BACT</name>